<dbReference type="AlphaFoldDB" id="A0A7J7MFX6"/>
<dbReference type="GO" id="GO:0006355">
    <property type="term" value="P:regulation of DNA-templated transcription"/>
    <property type="evidence" value="ECO:0007669"/>
    <property type="project" value="UniProtKB-UniRule"/>
</dbReference>
<dbReference type="InterPro" id="IPR006564">
    <property type="entry name" value="Znf_PMZ"/>
</dbReference>
<dbReference type="Pfam" id="PF04434">
    <property type="entry name" value="SWIM"/>
    <property type="match status" value="1"/>
</dbReference>
<sequence length="696" mass="80244">MAITKPLNGICWIRRQRCPCGERKCYIRCGEGKGKETSSSEVAIVEDDNVVAPYVGQTFETDDEAFEYYSNFARKNGFAIRRESSRSNDERGVYLRVFACHRYGPERNRRKLGEGERKREKKTLTACGCEARMYILKKVQESFVRWTIRQFHNEHNHELLEDDQVRFLPAYRKIPDGDRERILSLYKAGCSVRHILKVLLLEKGGGASQLPFIDRDVRNFLQSYKKVDREIDAGELLNVCKIVKERDVDFSYDYTIEENSKLENIAWTYVDSKRAYRTFGDVVGFDVTYREMTYDRVLGVWFGKDNNGETVFFGCVLLRDETSQSFAWALKVFLRFMQGRSPQTILTDIDLGLQDAIASVLPNTKHVICAWHIVSKLSSWLSFPLGAQFEEFKGEFDRLYNLENKRDFDAQWNQMITRFALGSNKHASILFAHRASWAQPYIRGHFLAKMMSDQYSKSIDAFLKRILTSQTCLESFFEQVSAVASNKNEAGEEKIEDIQIKTAMPVEEHASGILTHYAFNLLQHEIVLSMQCAAVETSHGSYTVHHHKKMDSKGSVVNWFPKDEKIYCSCKEFEASGILCRHALRVLALKNYFQLPLKYLPVRWRQESSLVQCSDDNWSQAFQSLTSALYAESIGAKERIDYVHRELTRILNHVSTMATDDGISLNLEYRPQMDASMDDVANDNECHSTWNSVTLG</sequence>
<evidence type="ECO:0000256" key="2">
    <source>
        <dbReference type="ARBA" id="ARBA00022723"/>
    </source>
</evidence>
<dbReference type="GO" id="GO:0005634">
    <property type="term" value="C:nucleus"/>
    <property type="evidence" value="ECO:0007669"/>
    <property type="project" value="UniProtKB-SubCell"/>
</dbReference>
<keyword evidence="3 5" id="KW-0863">Zinc-finger</keyword>
<dbReference type="GO" id="GO:0008270">
    <property type="term" value="F:zinc ion binding"/>
    <property type="evidence" value="ECO:0007669"/>
    <property type="project" value="UniProtKB-UniRule"/>
</dbReference>
<feature type="domain" description="SWIM-type" evidence="7">
    <location>
        <begin position="542"/>
        <end position="591"/>
    </location>
</feature>
<dbReference type="PANTHER" id="PTHR31669">
    <property type="entry name" value="PROTEIN FAR1-RELATED SEQUENCE 10-RELATED"/>
    <property type="match status" value="1"/>
</dbReference>
<comment type="similarity">
    <text evidence="1 6">Belongs to the FHY3/FAR1 family.</text>
</comment>
<evidence type="ECO:0000256" key="1">
    <source>
        <dbReference type="ARBA" id="ARBA00005889"/>
    </source>
</evidence>
<dbReference type="InterPro" id="IPR007527">
    <property type="entry name" value="Znf_SWIM"/>
</dbReference>
<evidence type="ECO:0000256" key="4">
    <source>
        <dbReference type="ARBA" id="ARBA00022833"/>
    </source>
</evidence>
<comment type="function">
    <text evidence="6">Putative transcription activator involved in regulating light control of development.</text>
</comment>
<dbReference type="InterPro" id="IPR058778">
    <property type="entry name" value="HTH_FAR1-11-like"/>
</dbReference>
<accession>A0A7J7MFX6</accession>
<dbReference type="SMART" id="SM00575">
    <property type="entry name" value="ZnF_PMZ"/>
    <property type="match status" value="1"/>
</dbReference>
<evidence type="ECO:0000259" key="7">
    <source>
        <dbReference type="PROSITE" id="PS50966"/>
    </source>
</evidence>
<dbReference type="PROSITE" id="PS50966">
    <property type="entry name" value="ZF_SWIM"/>
    <property type="match status" value="1"/>
</dbReference>
<gene>
    <name evidence="8" type="ORF">GIB67_001019</name>
</gene>
<dbReference type="InterPro" id="IPR031052">
    <property type="entry name" value="FHY3/FAR1"/>
</dbReference>
<dbReference type="InterPro" id="IPR018289">
    <property type="entry name" value="MULE_transposase_dom"/>
</dbReference>
<proteinExistence type="inferred from homology"/>
<dbReference type="InterPro" id="IPR004330">
    <property type="entry name" value="FAR1_DNA_bnd_dom"/>
</dbReference>
<organism evidence="8 9">
    <name type="scientific">Kingdonia uniflora</name>
    <dbReference type="NCBI Taxonomy" id="39325"/>
    <lineage>
        <taxon>Eukaryota</taxon>
        <taxon>Viridiplantae</taxon>
        <taxon>Streptophyta</taxon>
        <taxon>Embryophyta</taxon>
        <taxon>Tracheophyta</taxon>
        <taxon>Spermatophyta</taxon>
        <taxon>Magnoliopsida</taxon>
        <taxon>Ranunculales</taxon>
        <taxon>Circaeasteraceae</taxon>
        <taxon>Kingdonia</taxon>
    </lineage>
</organism>
<comment type="subcellular location">
    <subcellularLocation>
        <location evidence="6">Nucleus</location>
    </subcellularLocation>
</comment>
<comment type="caution">
    <text evidence="8">The sequence shown here is derived from an EMBL/GenBank/DDBJ whole genome shotgun (WGS) entry which is preliminary data.</text>
</comment>
<evidence type="ECO:0000256" key="3">
    <source>
        <dbReference type="ARBA" id="ARBA00022771"/>
    </source>
</evidence>
<evidence type="ECO:0000313" key="9">
    <source>
        <dbReference type="Proteomes" id="UP000541444"/>
    </source>
</evidence>
<evidence type="ECO:0000256" key="6">
    <source>
        <dbReference type="RuleBase" id="RU367018"/>
    </source>
</evidence>
<dbReference type="EMBL" id="JACGCM010001557">
    <property type="protein sequence ID" value="KAF6153786.1"/>
    <property type="molecule type" value="Genomic_DNA"/>
</dbReference>
<keyword evidence="9" id="KW-1185">Reference proteome</keyword>
<name>A0A7J7MFX6_9MAGN</name>
<keyword evidence="2 6" id="KW-0479">Metal-binding</keyword>
<keyword evidence="4 6" id="KW-0862">Zinc</keyword>
<dbReference type="Pfam" id="PF03101">
    <property type="entry name" value="FAR1"/>
    <property type="match status" value="1"/>
</dbReference>
<evidence type="ECO:0000256" key="5">
    <source>
        <dbReference type="PROSITE-ProRule" id="PRU00325"/>
    </source>
</evidence>
<keyword evidence="6" id="KW-0539">Nucleus</keyword>
<evidence type="ECO:0000313" key="8">
    <source>
        <dbReference type="EMBL" id="KAF6153786.1"/>
    </source>
</evidence>
<reference evidence="8 9" key="1">
    <citation type="journal article" date="2020" name="IScience">
        <title>Genome Sequencing of the Endangered Kingdonia uniflora (Circaeasteraceae, Ranunculales) Reveals Potential Mechanisms of Evolutionary Specialization.</title>
        <authorList>
            <person name="Sun Y."/>
            <person name="Deng T."/>
            <person name="Zhang A."/>
            <person name="Moore M.J."/>
            <person name="Landis J.B."/>
            <person name="Lin N."/>
            <person name="Zhang H."/>
            <person name="Zhang X."/>
            <person name="Huang J."/>
            <person name="Zhang X."/>
            <person name="Sun H."/>
            <person name="Wang H."/>
        </authorList>
    </citation>
    <scope>NUCLEOTIDE SEQUENCE [LARGE SCALE GENOMIC DNA]</scope>
    <source>
        <strain evidence="8">TB1705</strain>
        <tissue evidence="8">Leaf</tissue>
    </source>
</reference>
<dbReference type="Pfam" id="PF26175">
    <property type="entry name" value="HTH_FAR1"/>
    <property type="match status" value="1"/>
</dbReference>
<protein>
    <recommendedName>
        <fullName evidence="6">Protein FAR1-RELATED SEQUENCE</fullName>
    </recommendedName>
</protein>
<dbReference type="Pfam" id="PF10551">
    <property type="entry name" value="MULE"/>
    <property type="match status" value="1"/>
</dbReference>
<dbReference type="OrthoDB" id="591056at2759"/>
<dbReference type="Proteomes" id="UP000541444">
    <property type="component" value="Unassembled WGS sequence"/>
</dbReference>
<dbReference type="PANTHER" id="PTHR31669:SF174">
    <property type="entry name" value="PROTEIN FAR1-RELATED SEQUENCE 10-RELATED"/>
    <property type="match status" value="1"/>
</dbReference>